<accession>A0ABY5DRI3</accession>
<feature type="chain" id="PRO_5046565028" description="Alpha-galactosidase NEW3 domain-containing protein" evidence="1">
    <location>
        <begin position="26"/>
        <end position="438"/>
    </location>
</feature>
<proteinExistence type="predicted"/>
<keyword evidence="3" id="KW-1185">Reference proteome</keyword>
<evidence type="ECO:0000313" key="2">
    <source>
        <dbReference type="EMBL" id="UTI64271.1"/>
    </source>
</evidence>
<name>A0ABY5DRI3_9ACTN</name>
<feature type="signal peptide" evidence="1">
    <location>
        <begin position="1"/>
        <end position="25"/>
    </location>
</feature>
<dbReference type="EMBL" id="CP098502">
    <property type="protein sequence ID" value="UTI64271.1"/>
    <property type="molecule type" value="Genomic_DNA"/>
</dbReference>
<dbReference type="Proteomes" id="UP001056035">
    <property type="component" value="Chromosome"/>
</dbReference>
<gene>
    <name evidence="2" type="ORF">NBH00_23390</name>
</gene>
<dbReference type="RefSeq" id="WP_254570981.1">
    <property type="nucleotide sequence ID" value="NZ_CP098502.1"/>
</dbReference>
<evidence type="ECO:0000313" key="3">
    <source>
        <dbReference type="Proteomes" id="UP001056035"/>
    </source>
</evidence>
<evidence type="ECO:0000256" key="1">
    <source>
        <dbReference type="SAM" id="SignalP"/>
    </source>
</evidence>
<organism evidence="2 3">
    <name type="scientific">Paraconexibacter antarcticus</name>
    <dbReference type="NCBI Taxonomy" id="2949664"/>
    <lineage>
        <taxon>Bacteria</taxon>
        <taxon>Bacillati</taxon>
        <taxon>Actinomycetota</taxon>
        <taxon>Thermoleophilia</taxon>
        <taxon>Solirubrobacterales</taxon>
        <taxon>Paraconexibacteraceae</taxon>
        <taxon>Paraconexibacter</taxon>
    </lineage>
</organism>
<keyword evidence="1" id="KW-0732">Signal</keyword>
<evidence type="ECO:0008006" key="4">
    <source>
        <dbReference type="Google" id="ProtNLM"/>
    </source>
</evidence>
<reference evidence="2 3" key="1">
    <citation type="submission" date="2022-06" db="EMBL/GenBank/DDBJ databases">
        <title>Paraconexibacter antarcticus.</title>
        <authorList>
            <person name="Kim C.S."/>
        </authorList>
    </citation>
    <scope>NUCLEOTIDE SEQUENCE [LARGE SCALE GENOMIC DNA]</scope>
    <source>
        <strain evidence="2 3">02-257</strain>
    </source>
</reference>
<protein>
    <recommendedName>
        <fullName evidence="4">Alpha-galactosidase NEW3 domain-containing protein</fullName>
    </recommendedName>
</protein>
<sequence length="438" mass="44102">MNVHQTVRRTAGLLLAMLVATGALAAVASAGGGKTFKAVITPASVPAGSTSAITATVTNNSDPQGVGSANLTVPSGWTALSATTTKGTATIAGQVVQLRNLALAPGQSAAVTMATRVPCGSTPGLYTIVAKQANDFNGTGNDVALDTAGSDLSIDRSGACGLRFVTQPPSDIGSGDPFTTSVEFVDGSGNRATAVSAPVSLSATGATLSGTTPVSASSGLATFAGMSLTTTADATPATLTASSPGYGSATSTPVTVHGDRTQCVPDVDCIGDEAYNYSYLGQQYTQKLHVVAKAAQPTPQLVVDHFYAPDPAAAGPGCSGDDLPAPVYGTFTALGRAVEATQTFDQRLTRPTNLVQDLLFGGRLRACIFVPASFQGSTQVTDPRTGKVGYQGIAQPCALLGIIPFTTQPCQTAQGTDAGGNPTVTVAFPAYSTDPNMR</sequence>